<comment type="caution">
    <text evidence="3">The sequence shown here is derived from an EMBL/GenBank/DDBJ whole genome shotgun (WGS) entry which is preliminary data.</text>
</comment>
<evidence type="ECO:0000313" key="3">
    <source>
        <dbReference type="EMBL" id="KAG7177095.1"/>
    </source>
</evidence>
<accession>A0A8J5NAU1</accession>
<sequence>MEVFRAAVFLLLQILALHDAQAENSIEDSLRHEATEHRRNTEDYRCEKDSANQIFPEVVRRDLFGGSEGHYKLVASKSNTQHGVASPAVLTRGNKTTVGSK</sequence>
<evidence type="ECO:0000256" key="2">
    <source>
        <dbReference type="SAM" id="SignalP"/>
    </source>
</evidence>
<feature type="signal peptide" evidence="2">
    <location>
        <begin position="1"/>
        <end position="22"/>
    </location>
</feature>
<keyword evidence="2" id="KW-0732">Signal</keyword>
<keyword evidence="4" id="KW-1185">Reference proteome</keyword>
<dbReference type="AlphaFoldDB" id="A0A8J5NAU1"/>
<proteinExistence type="predicted"/>
<dbReference type="EMBL" id="JAHLQT010002534">
    <property type="protein sequence ID" value="KAG7177095.1"/>
    <property type="molecule type" value="Genomic_DNA"/>
</dbReference>
<feature type="chain" id="PRO_5035178741" evidence="2">
    <location>
        <begin position="23"/>
        <end position="101"/>
    </location>
</feature>
<dbReference type="Proteomes" id="UP000747542">
    <property type="component" value="Unassembled WGS sequence"/>
</dbReference>
<evidence type="ECO:0000256" key="1">
    <source>
        <dbReference type="SAM" id="MobiDB-lite"/>
    </source>
</evidence>
<protein>
    <submittedName>
        <fullName evidence="3">Uncharacterized protein</fullName>
    </submittedName>
</protein>
<organism evidence="3 4">
    <name type="scientific">Homarus americanus</name>
    <name type="common">American lobster</name>
    <dbReference type="NCBI Taxonomy" id="6706"/>
    <lineage>
        <taxon>Eukaryota</taxon>
        <taxon>Metazoa</taxon>
        <taxon>Ecdysozoa</taxon>
        <taxon>Arthropoda</taxon>
        <taxon>Crustacea</taxon>
        <taxon>Multicrustacea</taxon>
        <taxon>Malacostraca</taxon>
        <taxon>Eumalacostraca</taxon>
        <taxon>Eucarida</taxon>
        <taxon>Decapoda</taxon>
        <taxon>Pleocyemata</taxon>
        <taxon>Astacidea</taxon>
        <taxon>Nephropoidea</taxon>
        <taxon>Nephropidae</taxon>
        <taxon>Homarus</taxon>
    </lineage>
</organism>
<name>A0A8J5NAU1_HOMAM</name>
<evidence type="ECO:0000313" key="4">
    <source>
        <dbReference type="Proteomes" id="UP000747542"/>
    </source>
</evidence>
<reference evidence="3" key="1">
    <citation type="journal article" date="2021" name="Sci. Adv.">
        <title>The American lobster genome reveals insights on longevity, neural, and immune adaptations.</title>
        <authorList>
            <person name="Polinski J.M."/>
            <person name="Zimin A.V."/>
            <person name="Clark K.F."/>
            <person name="Kohn A.B."/>
            <person name="Sadowski N."/>
            <person name="Timp W."/>
            <person name="Ptitsyn A."/>
            <person name="Khanna P."/>
            <person name="Romanova D.Y."/>
            <person name="Williams P."/>
            <person name="Greenwood S.J."/>
            <person name="Moroz L.L."/>
            <person name="Walt D.R."/>
            <person name="Bodnar A.G."/>
        </authorList>
    </citation>
    <scope>NUCLEOTIDE SEQUENCE</scope>
    <source>
        <strain evidence="3">GMGI-L3</strain>
    </source>
</reference>
<feature type="non-terminal residue" evidence="3">
    <location>
        <position position="1"/>
    </location>
</feature>
<feature type="region of interest" description="Disordered" evidence="1">
    <location>
        <begin position="77"/>
        <end position="101"/>
    </location>
</feature>
<gene>
    <name evidence="3" type="ORF">Hamer_G000322</name>
</gene>